<gene>
    <name evidence="2" type="ORF">PCOR1329_LOCUS46192</name>
</gene>
<evidence type="ECO:0000313" key="3">
    <source>
        <dbReference type="Proteomes" id="UP001189429"/>
    </source>
</evidence>
<protein>
    <submittedName>
        <fullName evidence="2">Uncharacterized protein</fullName>
    </submittedName>
</protein>
<reference evidence="2" key="1">
    <citation type="submission" date="2023-10" db="EMBL/GenBank/DDBJ databases">
        <authorList>
            <person name="Chen Y."/>
            <person name="Shah S."/>
            <person name="Dougan E. K."/>
            <person name="Thang M."/>
            <person name="Chan C."/>
        </authorList>
    </citation>
    <scope>NUCLEOTIDE SEQUENCE [LARGE SCALE GENOMIC DNA]</scope>
</reference>
<feature type="region of interest" description="Disordered" evidence="1">
    <location>
        <begin position="241"/>
        <end position="268"/>
    </location>
</feature>
<accession>A0ABN9U8Z9</accession>
<dbReference type="EMBL" id="CAUYUJ010015555">
    <property type="protein sequence ID" value="CAK0855464.1"/>
    <property type="molecule type" value="Genomic_DNA"/>
</dbReference>
<evidence type="ECO:0000313" key="2">
    <source>
        <dbReference type="EMBL" id="CAK0855464.1"/>
    </source>
</evidence>
<dbReference type="Proteomes" id="UP001189429">
    <property type="component" value="Unassembled WGS sequence"/>
</dbReference>
<proteinExistence type="predicted"/>
<name>A0ABN9U8Z9_9DINO</name>
<sequence>MEFEAQRLCEIAQQRLSFVAAQVGAGMPESVLLQAQANSLVATFSASQAVTMTVATQVTGHITRGPWTADQKLQLATALNDAAAARELQRRGPARCQQLCLEVHTFLTQSDWAALCDPMQSELAKANVVGTRMWRCGITCPAEKTLMAAGAVILCSHYSDVSAISGDHKRKTCENVQSVIKSIDKTKAYPHAHRPRYTTPAGLDAGSFRFAYPDPSDPPVACPAEVDVTKITMCYRNTANERRASSAPPTVPARPAFASSGDQPPAMQLALPRADRPQYQCPLQLLASLATQALGQGGFDALQPLANQFGLNFQPQMFQQPAAPPYFIARPPSAAAAAAGAADLPAQAVSAGGPTAPHHPPVDPDDELLELEQSMVDAAKAKKKRDAAAARSAKKAKRTVDYSQWLKPHDAKGTTRGAYTSRAYDNAKLLASSYGHSDDAIVKIARKAYSDAADVWGKANKAGGRK</sequence>
<comment type="caution">
    <text evidence="2">The sequence shown here is derived from an EMBL/GenBank/DDBJ whole genome shotgun (WGS) entry which is preliminary data.</text>
</comment>
<evidence type="ECO:0000256" key="1">
    <source>
        <dbReference type="SAM" id="MobiDB-lite"/>
    </source>
</evidence>
<organism evidence="2 3">
    <name type="scientific">Prorocentrum cordatum</name>
    <dbReference type="NCBI Taxonomy" id="2364126"/>
    <lineage>
        <taxon>Eukaryota</taxon>
        <taxon>Sar</taxon>
        <taxon>Alveolata</taxon>
        <taxon>Dinophyceae</taxon>
        <taxon>Prorocentrales</taxon>
        <taxon>Prorocentraceae</taxon>
        <taxon>Prorocentrum</taxon>
    </lineage>
</organism>
<keyword evidence="3" id="KW-1185">Reference proteome</keyword>